<dbReference type="EMBL" id="BNCQ01000086">
    <property type="protein sequence ID" value="GIM16857.1"/>
    <property type="molecule type" value="Genomic_DNA"/>
</dbReference>
<name>A0A8J4H034_9CHLO</name>
<proteinExistence type="predicted"/>
<protein>
    <submittedName>
        <fullName evidence="2">Uncharacterized protein</fullName>
    </submittedName>
</protein>
<organism evidence="2 3">
    <name type="scientific">Volvox reticuliferus</name>
    <dbReference type="NCBI Taxonomy" id="1737510"/>
    <lineage>
        <taxon>Eukaryota</taxon>
        <taxon>Viridiplantae</taxon>
        <taxon>Chlorophyta</taxon>
        <taxon>core chlorophytes</taxon>
        <taxon>Chlorophyceae</taxon>
        <taxon>CS clade</taxon>
        <taxon>Chlamydomonadales</taxon>
        <taxon>Volvocaceae</taxon>
        <taxon>Volvox</taxon>
    </lineage>
</organism>
<dbReference type="Proteomes" id="UP000722791">
    <property type="component" value="Unassembled WGS sequence"/>
</dbReference>
<dbReference type="AlphaFoldDB" id="A0A8J4H034"/>
<accession>A0A8J4H034</accession>
<feature type="non-terminal residue" evidence="2">
    <location>
        <position position="1"/>
    </location>
</feature>
<evidence type="ECO:0000313" key="3">
    <source>
        <dbReference type="Proteomes" id="UP000722791"/>
    </source>
</evidence>
<gene>
    <name evidence="2" type="ORF">Vretimale_19439</name>
</gene>
<feature type="region of interest" description="Disordered" evidence="1">
    <location>
        <begin position="188"/>
        <end position="239"/>
    </location>
</feature>
<feature type="compositionally biased region" description="Pro residues" evidence="1">
    <location>
        <begin position="223"/>
        <end position="236"/>
    </location>
</feature>
<evidence type="ECO:0000256" key="1">
    <source>
        <dbReference type="SAM" id="MobiDB-lite"/>
    </source>
</evidence>
<comment type="caution">
    <text evidence="2">The sequence shown here is derived from an EMBL/GenBank/DDBJ whole genome shotgun (WGS) entry which is preliminary data.</text>
</comment>
<reference evidence="2" key="1">
    <citation type="journal article" date="2021" name="Proc. Natl. Acad. Sci. U.S.A.">
        <title>Three genomes in the algal genus Volvox reveal the fate of a haploid sex-determining region after a transition to homothallism.</title>
        <authorList>
            <person name="Yamamoto K."/>
            <person name="Hamaji T."/>
            <person name="Kawai-Toyooka H."/>
            <person name="Matsuzaki R."/>
            <person name="Takahashi F."/>
            <person name="Nishimura Y."/>
            <person name="Kawachi M."/>
            <person name="Noguchi H."/>
            <person name="Minakuchi Y."/>
            <person name="Umen J.G."/>
            <person name="Toyoda A."/>
            <person name="Nozaki H."/>
        </authorList>
    </citation>
    <scope>NUCLEOTIDE SEQUENCE</scope>
    <source>
        <strain evidence="2">NIES-3785</strain>
    </source>
</reference>
<evidence type="ECO:0000313" key="2">
    <source>
        <dbReference type="EMBL" id="GIM16857.1"/>
    </source>
</evidence>
<sequence>PSAAAAAISGKCAAESAPAAAESDVADIGRCLLPVFPNAGGSSAPLPPPLPLPPLPSLYHMKVASAVSTLPTHASLGLPLFCFALLASQAMESSDVPGRCWCALPQPCFCDPSSPASILVTAPSTASGDMRFGNPFPELPVGAGHGPASESFPCPISGLSSVAAAAAAAAIATGSVCGRTAIGVACPSIPTPSGSRRSDGSSGRGSFREGATNDPSCKHPCMSAPPPPPPPPPLWSSPPSLSLPAVALATF</sequence>